<name>A0A1S8MT22_CLOSA</name>
<proteinExistence type="predicted"/>
<dbReference type="Proteomes" id="UP000191154">
    <property type="component" value="Unassembled WGS sequence"/>
</dbReference>
<accession>A0A1S8MT22</accession>
<protein>
    <submittedName>
        <fullName evidence="1">Uncharacterized protein</fullName>
    </submittedName>
</protein>
<gene>
    <name evidence="1" type="ORF">CLOSAC_38470</name>
</gene>
<dbReference type="AlphaFoldDB" id="A0A1S8MT22"/>
<dbReference type="EMBL" id="LZYZ01000008">
    <property type="protein sequence ID" value="OOM07318.1"/>
    <property type="molecule type" value="Genomic_DNA"/>
</dbReference>
<comment type="caution">
    <text evidence="1">The sequence shown here is derived from an EMBL/GenBank/DDBJ whole genome shotgun (WGS) entry which is preliminary data.</text>
</comment>
<organism evidence="1 2">
    <name type="scientific">Clostridium saccharobutylicum</name>
    <dbReference type="NCBI Taxonomy" id="169679"/>
    <lineage>
        <taxon>Bacteria</taxon>
        <taxon>Bacillati</taxon>
        <taxon>Bacillota</taxon>
        <taxon>Clostridia</taxon>
        <taxon>Eubacteriales</taxon>
        <taxon>Clostridiaceae</taxon>
        <taxon>Clostridium</taxon>
    </lineage>
</organism>
<evidence type="ECO:0000313" key="1">
    <source>
        <dbReference type="EMBL" id="OOM07318.1"/>
    </source>
</evidence>
<sequence length="39" mass="4855">MKRIKNIYKEKIKINYRLNVDLKEALKKLLYLKVKFVKM</sequence>
<evidence type="ECO:0000313" key="2">
    <source>
        <dbReference type="Proteomes" id="UP000191154"/>
    </source>
</evidence>
<reference evidence="1 2" key="1">
    <citation type="submission" date="2016-05" db="EMBL/GenBank/DDBJ databases">
        <title>Microbial solvent formation.</title>
        <authorList>
            <person name="Poehlein A."/>
            <person name="Montoya Solano J.D."/>
            <person name="Flitsch S."/>
            <person name="Krabben P."/>
            <person name="Duerre P."/>
            <person name="Daniel R."/>
        </authorList>
    </citation>
    <scope>NUCLEOTIDE SEQUENCE [LARGE SCALE GENOMIC DNA]</scope>
    <source>
        <strain evidence="1 2">L1-8</strain>
    </source>
</reference>